<dbReference type="Pfam" id="PF01551">
    <property type="entry name" value="Peptidase_M23"/>
    <property type="match status" value="1"/>
</dbReference>
<dbReference type="Proteomes" id="UP000220133">
    <property type="component" value="Chromosome"/>
</dbReference>
<evidence type="ECO:0000256" key="2">
    <source>
        <dbReference type="SAM" id="Coils"/>
    </source>
</evidence>
<evidence type="ECO:0000313" key="6">
    <source>
        <dbReference type="Proteomes" id="UP000220133"/>
    </source>
</evidence>
<dbReference type="EMBL" id="CP023777">
    <property type="protein sequence ID" value="ATL46213.1"/>
    <property type="molecule type" value="Genomic_DNA"/>
</dbReference>
<dbReference type="OrthoDB" id="9815884at2"/>
<evidence type="ECO:0000313" key="5">
    <source>
        <dbReference type="EMBL" id="ATL46213.1"/>
    </source>
</evidence>
<keyword evidence="2" id="KW-0175">Coiled coil</keyword>
<feature type="compositionally biased region" description="Basic and acidic residues" evidence="3">
    <location>
        <begin position="306"/>
        <end position="318"/>
    </location>
</feature>
<dbReference type="InterPro" id="IPR016047">
    <property type="entry name" value="M23ase_b-sheet_dom"/>
</dbReference>
<dbReference type="AlphaFoldDB" id="A0A291QQP8"/>
<gene>
    <name evidence="5" type="ORF">COR50_02980</name>
</gene>
<feature type="coiled-coil region" evidence="2">
    <location>
        <begin position="24"/>
        <end position="121"/>
    </location>
</feature>
<feature type="compositionally biased region" description="Low complexity" evidence="3">
    <location>
        <begin position="278"/>
        <end position="305"/>
    </location>
</feature>
<dbReference type="KEGG" id="cbae:COR50_02980"/>
<keyword evidence="1" id="KW-0732">Signal</keyword>
<proteinExistence type="predicted"/>
<dbReference type="PANTHER" id="PTHR21666">
    <property type="entry name" value="PEPTIDASE-RELATED"/>
    <property type="match status" value="1"/>
</dbReference>
<keyword evidence="6" id="KW-1185">Reference proteome</keyword>
<dbReference type="PANTHER" id="PTHR21666:SF289">
    <property type="entry name" value="L-ALA--D-GLU ENDOPEPTIDASE"/>
    <property type="match status" value="1"/>
</dbReference>
<dbReference type="CDD" id="cd12797">
    <property type="entry name" value="M23_peptidase"/>
    <property type="match status" value="1"/>
</dbReference>
<dbReference type="RefSeq" id="WP_098192602.1">
    <property type="nucleotide sequence ID" value="NZ_CP023777.1"/>
</dbReference>
<reference evidence="5 6" key="1">
    <citation type="submission" date="2017-10" db="EMBL/GenBank/DDBJ databases">
        <title>Paenichitinophaga pekingensis gen. nov., sp. nov., isolated from activated sludge.</title>
        <authorList>
            <person name="Jin D."/>
            <person name="Kong X."/>
            <person name="Deng Y."/>
            <person name="Bai Z."/>
        </authorList>
    </citation>
    <scope>NUCLEOTIDE SEQUENCE [LARGE SCALE GENOMIC DNA]</scope>
    <source>
        <strain evidence="5 6">13</strain>
    </source>
</reference>
<sequence>MTQFNKWITILFILIISSGGAIYAQNTQQSREELEKRKRELQLEIEEASKALKNTKKSSRESLAQLRVLKNKIELRSKLINNINSEINFINGDINKAQRDIKTLERDLDTLKKQYADLIVYAYKNRSSYAMLNFVFSAESFNDAVKRYEYLRQYREYRRRQAGTIVETQEQLQTKIENLKNQKDKRSLTLKTEQEQRNTLEKDKEEKDVVFNKLKAREKELTADLNKKKKDAAKVQAAVRAVIRREIEEARKKAAAEELARKKAAEAERKRKEEAAKKLAAQKAADNKSNEANNTTVAANPPAKEAAPEKPVDDDKPTRSINVLEATPEALALSENFEANKGKLPWPVANGVITGFFGRHRHPVIETIWMNNDGLIIATPKNEPVRAVFNGVVVNVYSAAGVGFAVLINHGKYFTNYVHLQSLRVKKGDKVTTGTILGTALTNEDNTGEIEFQVWRDINLQNPQPWILPK</sequence>
<protein>
    <recommendedName>
        <fullName evidence="4">M23ase beta-sheet core domain-containing protein</fullName>
    </recommendedName>
</protein>
<name>A0A291QQP8_9BACT</name>
<dbReference type="InterPro" id="IPR050570">
    <property type="entry name" value="Cell_wall_metabolism_enzyme"/>
</dbReference>
<evidence type="ECO:0000259" key="4">
    <source>
        <dbReference type="Pfam" id="PF01551"/>
    </source>
</evidence>
<evidence type="ECO:0000256" key="1">
    <source>
        <dbReference type="ARBA" id="ARBA00022729"/>
    </source>
</evidence>
<feature type="region of interest" description="Disordered" evidence="3">
    <location>
        <begin position="270"/>
        <end position="318"/>
    </location>
</feature>
<dbReference type="Gene3D" id="2.70.70.10">
    <property type="entry name" value="Glucose Permease (Domain IIA)"/>
    <property type="match status" value="1"/>
</dbReference>
<dbReference type="InterPro" id="IPR011055">
    <property type="entry name" value="Dup_hybrid_motif"/>
</dbReference>
<dbReference type="GO" id="GO:0004222">
    <property type="term" value="F:metalloendopeptidase activity"/>
    <property type="evidence" value="ECO:0007669"/>
    <property type="project" value="TreeGrafter"/>
</dbReference>
<evidence type="ECO:0000256" key="3">
    <source>
        <dbReference type="SAM" id="MobiDB-lite"/>
    </source>
</evidence>
<organism evidence="5 6">
    <name type="scientific">Chitinophaga caeni</name>
    <dbReference type="NCBI Taxonomy" id="2029983"/>
    <lineage>
        <taxon>Bacteria</taxon>
        <taxon>Pseudomonadati</taxon>
        <taxon>Bacteroidota</taxon>
        <taxon>Chitinophagia</taxon>
        <taxon>Chitinophagales</taxon>
        <taxon>Chitinophagaceae</taxon>
        <taxon>Chitinophaga</taxon>
    </lineage>
</organism>
<dbReference type="SUPFAM" id="SSF51261">
    <property type="entry name" value="Duplicated hybrid motif"/>
    <property type="match status" value="1"/>
</dbReference>
<feature type="domain" description="M23ase beta-sheet core" evidence="4">
    <location>
        <begin position="372"/>
        <end position="463"/>
    </location>
</feature>
<dbReference type="Gene3D" id="6.10.250.3150">
    <property type="match status" value="1"/>
</dbReference>
<accession>A0A291QQP8</accession>